<name>A0A9Q3UL55_9GAMM</name>
<proteinExistence type="predicted"/>
<dbReference type="RefSeq" id="WP_228233363.1">
    <property type="nucleotide sequence ID" value="NZ_JAJGNA010000004.1"/>
</dbReference>
<feature type="compositionally biased region" description="Basic and acidic residues" evidence="1">
    <location>
        <begin position="176"/>
        <end position="193"/>
    </location>
</feature>
<feature type="compositionally biased region" description="Pro residues" evidence="1">
    <location>
        <begin position="196"/>
        <end position="207"/>
    </location>
</feature>
<evidence type="ECO:0000313" key="3">
    <source>
        <dbReference type="Proteomes" id="UP001108027"/>
    </source>
</evidence>
<keyword evidence="3" id="KW-1185">Reference proteome</keyword>
<feature type="compositionally biased region" description="Low complexity" evidence="1">
    <location>
        <begin position="72"/>
        <end position="94"/>
    </location>
</feature>
<evidence type="ECO:0000313" key="2">
    <source>
        <dbReference type="EMBL" id="MCC4308036.1"/>
    </source>
</evidence>
<accession>A0A9Q3UL55</accession>
<reference evidence="2" key="1">
    <citation type="submission" date="2021-10" db="EMBL/GenBank/DDBJ databases">
        <title>The diversity and Nitrogen Metabolism of Culturable Nitrate-Utilizing Bacteria Within the Oxygen Minimum Zone of the Changjiang (Yangtze River)Estuary.</title>
        <authorList>
            <person name="Zhang D."/>
            <person name="Zheng J."/>
            <person name="Liu S."/>
            <person name="He W."/>
        </authorList>
    </citation>
    <scope>NUCLEOTIDE SEQUENCE</scope>
    <source>
        <strain evidence="2">FXH-223</strain>
    </source>
</reference>
<gene>
    <name evidence="2" type="ORF">LL252_05580</name>
</gene>
<protein>
    <submittedName>
        <fullName evidence="2">Uncharacterized protein</fullName>
    </submittedName>
</protein>
<dbReference type="AlphaFoldDB" id="A0A9Q3UL55"/>
<feature type="region of interest" description="Disordered" evidence="1">
    <location>
        <begin position="18"/>
        <end position="126"/>
    </location>
</feature>
<evidence type="ECO:0000256" key="1">
    <source>
        <dbReference type="SAM" id="MobiDB-lite"/>
    </source>
</evidence>
<feature type="region of interest" description="Disordered" evidence="1">
    <location>
        <begin position="176"/>
        <end position="207"/>
    </location>
</feature>
<organism evidence="2 3">
    <name type="scientific">Alloalcanivorax marinus</name>
    <dbReference type="NCBI Taxonomy" id="1177169"/>
    <lineage>
        <taxon>Bacteria</taxon>
        <taxon>Pseudomonadati</taxon>
        <taxon>Pseudomonadota</taxon>
        <taxon>Gammaproteobacteria</taxon>
        <taxon>Oceanospirillales</taxon>
        <taxon>Alcanivoracaceae</taxon>
        <taxon>Alloalcanivorax</taxon>
    </lineage>
</organism>
<dbReference type="Proteomes" id="UP001108027">
    <property type="component" value="Unassembled WGS sequence"/>
</dbReference>
<dbReference type="EMBL" id="JAJGNA010000004">
    <property type="protein sequence ID" value="MCC4308036.1"/>
    <property type="molecule type" value="Genomic_DNA"/>
</dbReference>
<sequence>MRGVILTALVLATLAGGAGWWPAPPPEARPLADGRVDAVDTPASAAPARPPVAGVIAEDAAARREPAPPAPAETAPPLAGGAPRVAPAAAASLARARRDGDPRTPPLAPAREARAAPPPEVLEDPVRYRRYEQGERMAVYASFLAASQRKIRELETLVARGEREGLPAEQLAEGRRKLEGLKARRRELGERYPELTAPPPEAPDGAG</sequence>
<feature type="compositionally biased region" description="Low complexity" evidence="1">
    <location>
        <begin position="42"/>
        <end position="59"/>
    </location>
</feature>
<comment type="caution">
    <text evidence="2">The sequence shown here is derived from an EMBL/GenBank/DDBJ whole genome shotgun (WGS) entry which is preliminary data.</text>
</comment>